<proteinExistence type="predicted"/>
<dbReference type="Proteomes" id="UP000078516">
    <property type="component" value="Unassembled WGS sequence"/>
</dbReference>
<evidence type="ECO:0000259" key="1">
    <source>
        <dbReference type="Pfam" id="PF03235"/>
    </source>
</evidence>
<name>A0A179EV74_ENTTH</name>
<reference evidence="2 3" key="1">
    <citation type="submission" date="2016-04" db="EMBL/GenBank/DDBJ databases">
        <title>Draft genome of an Enterococcus thailandicus strain isolated from bovine feces.</title>
        <authorList>
            <person name="Beukers A.G."/>
            <person name="Zaheer R."/>
            <person name="Goji N."/>
            <person name="Cook S.R."/>
            <person name="Amoako K."/>
            <person name="Chaves A.V."/>
            <person name="Ward M.P."/>
            <person name="Mcallister T.A."/>
        </authorList>
    </citation>
    <scope>NUCLEOTIDE SEQUENCE [LARGE SCALE GENOMIC DNA]</scope>
    <source>
        <strain evidence="2 3">F0711D 46</strain>
    </source>
</reference>
<evidence type="ECO:0000313" key="2">
    <source>
        <dbReference type="EMBL" id="OAQ56703.1"/>
    </source>
</evidence>
<comment type="caution">
    <text evidence="2">The sequence shown here is derived from an EMBL/GenBank/DDBJ whole genome shotgun (WGS) entry which is preliminary data.</text>
</comment>
<dbReference type="Pfam" id="PF03235">
    <property type="entry name" value="GmrSD_N"/>
    <property type="match status" value="1"/>
</dbReference>
<organism evidence="2 3">
    <name type="scientific">Enterococcus thailandicus</name>
    <dbReference type="NCBI Taxonomy" id="417368"/>
    <lineage>
        <taxon>Bacteria</taxon>
        <taxon>Bacillati</taxon>
        <taxon>Bacillota</taxon>
        <taxon>Bacilli</taxon>
        <taxon>Lactobacillales</taxon>
        <taxon>Enterococcaceae</taxon>
        <taxon>Enterococcus</taxon>
    </lineage>
</organism>
<evidence type="ECO:0000313" key="3">
    <source>
        <dbReference type="Proteomes" id="UP000078516"/>
    </source>
</evidence>
<protein>
    <recommendedName>
        <fullName evidence="1">GmrSD restriction endonucleases N-terminal domain-containing protein</fullName>
    </recommendedName>
</protein>
<feature type="domain" description="GmrSD restriction endonucleases N-terminal" evidence="1">
    <location>
        <begin position="29"/>
        <end position="176"/>
    </location>
</feature>
<dbReference type="InterPro" id="IPR004919">
    <property type="entry name" value="GmrSD_N"/>
</dbReference>
<dbReference type="PANTHER" id="PTHR39639:SF1">
    <property type="entry name" value="DUF262 DOMAIN-CONTAINING PROTEIN"/>
    <property type="match status" value="1"/>
</dbReference>
<sequence>MMKLSDTVLDQIKENRKKFRVDHFDIVISEYVNRYNEGKIILDPPYQRTFRWDEPTQSALIESILIGIPLPPIFAFSNDDFNWEIIDGLQRTSTLIRFFNSLINERTDIRFVDCEILTDLNGKTMHDLSSGVINNLKNARIRIELVEDNDDLYSQYLLFSRLNSNGEDLSPQELRNFLVYKLSPDFYELMNDFRDNTNFKEAVNLNTNRVKKQEDNEYILRYFICQMIMRHETPEVPYGKIDVLITKEIQNYLSGKSVEEIAAGFDNITETYAYIRRLLGKNSFRYFHSKLNSITNTSVIAPAIGLLLDEFRLMDDERAINILGDFFESEVYANLTARSYSPTRRFFKLSDKAFEYLSEKVREV</sequence>
<dbReference type="AlphaFoldDB" id="A0A179EV74"/>
<gene>
    <name evidence="2" type="ORF">A6E74_12005</name>
</gene>
<dbReference type="EMBL" id="LWMN01000003">
    <property type="protein sequence ID" value="OAQ56703.1"/>
    <property type="molecule type" value="Genomic_DNA"/>
</dbReference>
<accession>A0A179EV74</accession>
<dbReference type="PANTHER" id="PTHR39639">
    <property type="entry name" value="CHROMOSOME 16, WHOLE GENOME SHOTGUN SEQUENCE"/>
    <property type="match status" value="1"/>
</dbReference>
<keyword evidence="3" id="KW-1185">Reference proteome</keyword>